<dbReference type="AlphaFoldDB" id="E1R8S1"/>
<dbReference type="HOGENOM" id="CLU_040933_1_0_12"/>
<dbReference type="Proteomes" id="UP000002318">
    <property type="component" value="Chromosome"/>
</dbReference>
<dbReference type="InterPro" id="IPR000257">
    <property type="entry name" value="Uroporphyrinogen_deCOase"/>
</dbReference>
<dbReference type="Gene3D" id="3.20.20.210">
    <property type="match status" value="1"/>
</dbReference>
<dbReference type="PANTHER" id="PTHR47099">
    <property type="entry name" value="METHYLCOBAMIDE:COM METHYLTRANSFERASE MTBA"/>
    <property type="match status" value="1"/>
</dbReference>
<dbReference type="PANTHER" id="PTHR47099:SF1">
    <property type="entry name" value="METHYLCOBAMIDE:COM METHYLTRANSFERASE MTBA"/>
    <property type="match status" value="1"/>
</dbReference>
<evidence type="ECO:0000313" key="2">
    <source>
        <dbReference type="EMBL" id="ADK81828.1"/>
    </source>
</evidence>
<sequence>MTKTERIDAVLSGQKPDRDPISCWYHFGTQYLPGEKYADIVFSFYEYYGFDWLKVMNDYFYPMPVGYDALKSVEDLKQLKPIEIDATPLHEQLTAIDIINNRLKGEAYVCDTIFDPYQSLQKSPVGEYLPRLMKEEPQAVLDALEIVTQNTIEYAKRTLALGTHGIFMSILSGEDKISKQDFLVFEKPFAMKVFAAVKEMGPMNTAHLHGKHIDIDECLDFPVAVLSWEDRQVGNPSLQEVKRKWSGAVMGGIDNTIMTRRTPEFLMKHTLEGIEMGGKSRFFLANGCSSPAEMDTYALKAIVDVAQQRR</sequence>
<organism evidence="2 3">
    <name type="scientific">Sediminispirochaeta smaragdinae (strain DSM 11293 / JCM 15392 / SEBR 4228)</name>
    <name type="common">Spirochaeta smaragdinae</name>
    <dbReference type="NCBI Taxonomy" id="573413"/>
    <lineage>
        <taxon>Bacteria</taxon>
        <taxon>Pseudomonadati</taxon>
        <taxon>Spirochaetota</taxon>
        <taxon>Spirochaetia</taxon>
        <taxon>Spirochaetales</taxon>
        <taxon>Spirochaetaceae</taxon>
        <taxon>Sediminispirochaeta</taxon>
    </lineage>
</organism>
<evidence type="ECO:0000259" key="1">
    <source>
        <dbReference type="Pfam" id="PF01208"/>
    </source>
</evidence>
<dbReference type="KEGG" id="ssm:Spirs_2722"/>
<proteinExistence type="predicted"/>
<protein>
    <submittedName>
        <fullName evidence="2">Uroporphyrinogen decarboxylase (URO-D)</fullName>
    </submittedName>
</protein>
<dbReference type="EMBL" id="CP002116">
    <property type="protein sequence ID" value="ADK81828.1"/>
    <property type="molecule type" value="Genomic_DNA"/>
</dbReference>
<evidence type="ECO:0000313" key="3">
    <source>
        <dbReference type="Proteomes" id="UP000002318"/>
    </source>
</evidence>
<dbReference type="SUPFAM" id="SSF51726">
    <property type="entry name" value="UROD/MetE-like"/>
    <property type="match status" value="1"/>
</dbReference>
<dbReference type="InterPro" id="IPR038071">
    <property type="entry name" value="UROD/MetE-like_sf"/>
</dbReference>
<dbReference type="eggNOG" id="COG0407">
    <property type="taxonomic scope" value="Bacteria"/>
</dbReference>
<reference evidence="2 3" key="1">
    <citation type="journal article" date="2010" name="Stand. Genomic Sci.">
        <title>Complete genome sequence of Spirochaeta smaragdinae type strain (SEBR 4228).</title>
        <authorList>
            <person name="Mavromatis K."/>
            <person name="Yasawong M."/>
            <person name="Chertkov O."/>
            <person name="Lapidus A."/>
            <person name="Lucas S."/>
            <person name="Nolan M."/>
            <person name="Del Rio T.G."/>
            <person name="Tice H."/>
            <person name="Cheng J.F."/>
            <person name="Pitluck S."/>
            <person name="Liolios K."/>
            <person name="Ivanova N."/>
            <person name="Tapia R."/>
            <person name="Han C."/>
            <person name="Bruce D."/>
            <person name="Goodwin L."/>
            <person name="Pati A."/>
            <person name="Chen A."/>
            <person name="Palaniappan K."/>
            <person name="Land M."/>
            <person name="Hauser L."/>
            <person name="Chang Y.J."/>
            <person name="Jeffries C.D."/>
            <person name="Detter J.C."/>
            <person name="Rohde M."/>
            <person name="Brambilla E."/>
            <person name="Spring S."/>
            <person name="Goker M."/>
            <person name="Sikorski J."/>
            <person name="Woyke T."/>
            <person name="Bristow J."/>
            <person name="Eisen J.A."/>
            <person name="Markowitz V."/>
            <person name="Hugenholtz P."/>
            <person name="Klenk H.P."/>
            <person name="Kyrpides N.C."/>
        </authorList>
    </citation>
    <scope>NUCLEOTIDE SEQUENCE [LARGE SCALE GENOMIC DNA]</scope>
    <source>
        <strain evidence="3">DSM 11293 / JCM 15392 / SEBR 4228</strain>
    </source>
</reference>
<dbReference type="Pfam" id="PF01208">
    <property type="entry name" value="URO-D"/>
    <property type="match status" value="1"/>
</dbReference>
<dbReference type="STRING" id="573413.Spirs_2722"/>
<gene>
    <name evidence="2" type="ordered locus">Spirs_2722</name>
</gene>
<dbReference type="GO" id="GO:0004853">
    <property type="term" value="F:uroporphyrinogen decarboxylase activity"/>
    <property type="evidence" value="ECO:0007669"/>
    <property type="project" value="InterPro"/>
</dbReference>
<keyword evidence="3" id="KW-1185">Reference proteome</keyword>
<name>E1R8S1_SEDSS</name>
<dbReference type="InterPro" id="IPR052024">
    <property type="entry name" value="Methanogen_methyltrans"/>
</dbReference>
<dbReference type="GO" id="GO:0006779">
    <property type="term" value="P:porphyrin-containing compound biosynthetic process"/>
    <property type="evidence" value="ECO:0007669"/>
    <property type="project" value="InterPro"/>
</dbReference>
<accession>E1R8S1</accession>
<feature type="domain" description="Uroporphyrinogen decarboxylase (URO-D)" evidence="1">
    <location>
        <begin position="69"/>
        <end position="307"/>
    </location>
</feature>